<organism evidence="3 4">
    <name type="scientific">Puccinia coronata f. sp. avenae</name>
    <dbReference type="NCBI Taxonomy" id="200324"/>
    <lineage>
        <taxon>Eukaryota</taxon>
        <taxon>Fungi</taxon>
        <taxon>Dikarya</taxon>
        <taxon>Basidiomycota</taxon>
        <taxon>Pucciniomycotina</taxon>
        <taxon>Pucciniomycetes</taxon>
        <taxon>Pucciniales</taxon>
        <taxon>Pucciniaceae</taxon>
        <taxon>Puccinia</taxon>
    </lineage>
</organism>
<protein>
    <recommendedName>
        <fullName evidence="2">DH domain-containing protein</fullName>
    </recommendedName>
</protein>
<dbReference type="InterPro" id="IPR035899">
    <property type="entry name" value="DBL_dom_sf"/>
</dbReference>
<dbReference type="EMBL" id="PGCI01000763">
    <property type="protein sequence ID" value="PLW16822.1"/>
    <property type="molecule type" value="Genomic_DNA"/>
</dbReference>
<dbReference type="SUPFAM" id="SSF48065">
    <property type="entry name" value="DBL homology domain (DH-domain)"/>
    <property type="match status" value="1"/>
</dbReference>
<dbReference type="SMART" id="SM00325">
    <property type="entry name" value="RhoGEF"/>
    <property type="match status" value="1"/>
</dbReference>
<dbReference type="PANTHER" id="PTHR22834">
    <property type="entry name" value="NUCLEAR FUSION PROTEIN FUS2"/>
    <property type="match status" value="1"/>
</dbReference>
<dbReference type="GO" id="GO:0005737">
    <property type="term" value="C:cytoplasm"/>
    <property type="evidence" value="ECO:0007669"/>
    <property type="project" value="TreeGrafter"/>
</dbReference>
<dbReference type="AlphaFoldDB" id="A0A2N5SUD2"/>
<name>A0A2N5SUD2_9BASI</name>
<evidence type="ECO:0000313" key="4">
    <source>
        <dbReference type="Proteomes" id="UP000235392"/>
    </source>
</evidence>
<feature type="compositionally biased region" description="Basic and acidic residues" evidence="1">
    <location>
        <begin position="140"/>
        <end position="150"/>
    </location>
</feature>
<dbReference type="Proteomes" id="UP000235392">
    <property type="component" value="Unassembled WGS sequence"/>
</dbReference>
<dbReference type="InterPro" id="IPR000219">
    <property type="entry name" value="DH_dom"/>
</dbReference>
<dbReference type="GO" id="GO:0032955">
    <property type="term" value="P:regulation of division septum assembly"/>
    <property type="evidence" value="ECO:0007669"/>
    <property type="project" value="TreeGrafter"/>
</dbReference>
<dbReference type="Gene3D" id="1.20.900.10">
    <property type="entry name" value="Dbl homology (DH) domain"/>
    <property type="match status" value="1"/>
</dbReference>
<evidence type="ECO:0000313" key="3">
    <source>
        <dbReference type="EMBL" id="PLW16822.1"/>
    </source>
</evidence>
<feature type="region of interest" description="Disordered" evidence="1">
    <location>
        <begin position="270"/>
        <end position="297"/>
    </location>
</feature>
<evidence type="ECO:0000256" key="1">
    <source>
        <dbReference type="SAM" id="MobiDB-lite"/>
    </source>
</evidence>
<feature type="compositionally biased region" description="Low complexity" evidence="1">
    <location>
        <begin position="58"/>
        <end position="101"/>
    </location>
</feature>
<feature type="compositionally biased region" description="Polar residues" evidence="1">
    <location>
        <begin position="102"/>
        <end position="118"/>
    </location>
</feature>
<dbReference type="GO" id="GO:0005085">
    <property type="term" value="F:guanyl-nucleotide exchange factor activity"/>
    <property type="evidence" value="ECO:0007669"/>
    <property type="project" value="InterPro"/>
</dbReference>
<feature type="compositionally biased region" description="Low complexity" evidence="1">
    <location>
        <begin position="544"/>
        <end position="584"/>
    </location>
</feature>
<reference evidence="3 4" key="1">
    <citation type="submission" date="2017-11" db="EMBL/GenBank/DDBJ databases">
        <title>De novo assembly and phasing of dikaryotic genomes from two isolates of Puccinia coronata f. sp. avenae, the causal agent of oat crown rust.</title>
        <authorList>
            <person name="Miller M.E."/>
            <person name="Zhang Y."/>
            <person name="Omidvar V."/>
            <person name="Sperschneider J."/>
            <person name="Schwessinger B."/>
            <person name="Raley C."/>
            <person name="Palmer J.M."/>
            <person name="Garnica D."/>
            <person name="Upadhyaya N."/>
            <person name="Rathjen J."/>
            <person name="Taylor J.M."/>
            <person name="Park R.F."/>
            <person name="Dodds P.N."/>
            <person name="Hirsch C.D."/>
            <person name="Kianian S.F."/>
            <person name="Figueroa M."/>
        </authorList>
    </citation>
    <scope>NUCLEOTIDE SEQUENCE [LARGE SCALE GENOMIC DNA]</scope>
    <source>
        <strain evidence="3">12SD80</strain>
    </source>
</reference>
<feature type="domain" description="DH" evidence="2">
    <location>
        <begin position="152"/>
        <end position="374"/>
    </location>
</feature>
<gene>
    <name evidence="3" type="ORF">PCASD_14996</name>
</gene>
<feature type="region of interest" description="Disordered" evidence="1">
    <location>
        <begin position="55"/>
        <end position="150"/>
    </location>
</feature>
<proteinExistence type="predicted"/>
<evidence type="ECO:0000259" key="2">
    <source>
        <dbReference type="PROSITE" id="PS50010"/>
    </source>
</evidence>
<dbReference type="PANTHER" id="PTHR22834:SF20">
    <property type="entry name" value="SH3 DOMAIN-CONTAINING PROTEIN"/>
    <property type="match status" value="1"/>
</dbReference>
<sequence>MTPRIQHDESILWVDRIQKHSNDLITTKLSPSSSAASFHSSNSQQFNQLLTLPTTHQPATYSTPSSPSSTSTTTTTTTIASSSSSSSSSSPFPSETSSYISPDTSQNLSTNSNLISDLNQNQKNSHEQEEEEEEEEEETQKEQKNKTEKTFKRTRAIEELVKTEAIYASDLIIIRDIYLYRSSGPPPSPPPLSATDRQIIFSNIHQLSHLAESFSEALRRANTQNKIGSCFIDFLPKIEKLFTIYCSKYGPANKRLEEFTRKIERKQKKLNKSPSSNFHHHYHPLNHQSTPSHHKTRDDHIGVQYLNECKKLSQGRTSAWDLGSLLIKPVQRCLKYSLLLDQIIKYTEPDDPDLSSLIQARDGMVTVADTINEAKRRHEVVGEMISRPSPLGTRYVVRLAGGARQATAWTSPPELTALIGQLRASYKAIDRLPTDLVGSQNAIINWIVAADRLVDAFKNVFALKSGLRRPPSDAAIHLADLDSYQHLVLRGTLNGPLKYLRDRIKKEIIPRIEELKVLYTKPMMLIDKYERRAQQAVVPHGLPSTTTRTSTHTEHSTTSASGSNASPACHASPSSSCSSPSSSAVIPGSEANELREIERFLLDQLPKLISLAHVALNRILVNLFQSIKLYHSDLIILIKKALKL</sequence>
<feature type="compositionally biased region" description="Acidic residues" evidence="1">
    <location>
        <begin position="128"/>
        <end position="139"/>
    </location>
</feature>
<feature type="region of interest" description="Disordered" evidence="1">
    <location>
        <begin position="537"/>
        <end position="584"/>
    </location>
</feature>
<dbReference type="PROSITE" id="PS50010">
    <property type="entry name" value="DH_2"/>
    <property type="match status" value="1"/>
</dbReference>
<dbReference type="GO" id="GO:0031991">
    <property type="term" value="P:regulation of actomyosin contractile ring contraction"/>
    <property type="evidence" value="ECO:0007669"/>
    <property type="project" value="TreeGrafter"/>
</dbReference>
<dbReference type="InterPro" id="IPR051492">
    <property type="entry name" value="Dynamin-Rho_GEF"/>
</dbReference>
<dbReference type="Pfam" id="PF00621">
    <property type="entry name" value="RhoGEF"/>
    <property type="match status" value="1"/>
</dbReference>
<comment type="caution">
    <text evidence="3">The sequence shown here is derived from an EMBL/GenBank/DDBJ whole genome shotgun (WGS) entry which is preliminary data.</text>
</comment>
<accession>A0A2N5SUD2</accession>